<dbReference type="GO" id="GO:0003677">
    <property type="term" value="F:DNA binding"/>
    <property type="evidence" value="ECO:0007669"/>
    <property type="project" value="InterPro"/>
</dbReference>
<comment type="caution">
    <text evidence="8">The sequence shown here is derived from an EMBL/GenBank/DDBJ whole genome shotgun (WGS) entry which is preliminary data.</text>
</comment>
<keyword evidence="4" id="KW-0804">Transcription</keyword>
<dbReference type="InterPro" id="IPR013325">
    <property type="entry name" value="RNA_pol_sigma_r2"/>
</dbReference>
<sequence>MRRSLRRFVEGRLRDPADSEDLVQETYLRLHVYRRTRSVSDVKAFCFEVARNLIHDYRRRRQGDPVVEILPEDVACPQPRADEIMTHKQRVDSMVAAMCDMSSLRREIFIRQKLDGHSTQEIAEQMGLSRACVEKHVTRAIATLRDALHRKGFDTGNAG</sequence>
<dbReference type="Proteomes" id="UP000254958">
    <property type="component" value="Unassembled WGS sequence"/>
</dbReference>
<dbReference type="InterPro" id="IPR007627">
    <property type="entry name" value="RNA_pol_sigma70_r2"/>
</dbReference>
<evidence type="ECO:0000256" key="1">
    <source>
        <dbReference type="ARBA" id="ARBA00010641"/>
    </source>
</evidence>
<dbReference type="NCBIfam" id="TIGR02937">
    <property type="entry name" value="sigma70-ECF"/>
    <property type="match status" value="1"/>
</dbReference>
<keyword evidence="3" id="KW-0731">Sigma factor</keyword>
<dbReference type="Proteomes" id="UP000562982">
    <property type="component" value="Unassembled WGS sequence"/>
</dbReference>
<reference evidence="8 9" key="1">
    <citation type="submission" date="2018-07" db="EMBL/GenBank/DDBJ databases">
        <title>Genomic Encyclopedia of Type Strains, Phase IV (KMG-IV): sequencing the most valuable type-strain genomes for metagenomic binning, comparative biology and taxonomic classification.</title>
        <authorList>
            <person name="Goeker M."/>
        </authorList>
    </citation>
    <scope>NUCLEOTIDE SEQUENCE [LARGE SCALE GENOMIC DNA]</scope>
    <source>
        <strain evidence="8 9">DSM 5603</strain>
    </source>
</reference>
<dbReference type="InterPro" id="IPR013324">
    <property type="entry name" value="RNA_pol_sigma_r3/r4-like"/>
</dbReference>
<reference evidence="7 10" key="2">
    <citation type="submission" date="2020-04" db="EMBL/GenBank/DDBJ databases">
        <title>Description of novel Gluconacetobacter.</title>
        <authorList>
            <person name="Sombolestani A."/>
        </authorList>
    </citation>
    <scope>NUCLEOTIDE SEQUENCE [LARGE SCALE GENOMIC DNA]</scope>
    <source>
        <strain evidence="7 10">LMG 1382</strain>
    </source>
</reference>
<dbReference type="GO" id="GO:0006352">
    <property type="term" value="P:DNA-templated transcription initiation"/>
    <property type="evidence" value="ECO:0007669"/>
    <property type="project" value="InterPro"/>
</dbReference>
<name>A0A370FYR7_GLULI</name>
<dbReference type="Pfam" id="PF04542">
    <property type="entry name" value="Sigma70_r2"/>
    <property type="match status" value="1"/>
</dbReference>
<dbReference type="PANTHER" id="PTHR43133">
    <property type="entry name" value="RNA POLYMERASE ECF-TYPE SIGMA FACTO"/>
    <property type="match status" value="1"/>
</dbReference>
<dbReference type="Pfam" id="PF08281">
    <property type="entry name" value="Sigma70_r4_2"/>
    <property type="match status" value="1"/>
</dbReference>
<evidence type="ECO:0000313" key="8">
    <source>
        <dbReference type="EMBL" id="RDI36605.1"/>
    </source>
</evidence>
<evidence type="ECO:0000259" key="6">
    <source>
        <dbReference type="Pfam" id="PF08281"/>
    </source>
</evidence>
<accession>A0A370FYR7</accession>
<keyword evidence="2" id="KW-0805">Transcription regulation</keyword>
<feature type="domain" description="RNA polymerase sigma-70 region 2" evidence="5">
    <location>
        <begin position="2"/>
        <end position="62"/>
    </location>
</feature>
<dbReference type="SUPFAM" id="SSF88659">
    <property type="entry name" value="Sigma3 and sigma4 domains of RNA polymerase sigma factors"/>
    <property type="match status" value="1"/>
</dbReference>
<dbReference type="AlphaFoldDB" id="A0A370FYR7"/>
<evidence type="ECO:0000313" key="7">
    <source>
        <dbReference type="EMBL" id="MBB2187709.1"/>
    </source>
</evidence>
<dbReference type="InterPro" id="IPR014284">
    <property type="entry name" value="RNA_pol_sigma-70_dom"/>
</dbReference>
<evidence type="ECO:0000256" key="2">
    <source>
        <dbReference type="ARBA" id="ARBA00023015"/>
    </source>
</evidence>
<dbReference type="EMBL" id="JABEQI010000010">
    <property type="protein sequence ID" value="MBB2187709.1"/>
    <property type="molecule type" value="Genomic_DNA"/>
</dbReference>
<dbReference type="Gene3D" id="1.10.1740.10">
    <property type="match status" value="1"/>
</dbReference>
<dbReference type="Gene3D" id="1.10.10.10">
    <property type="entry name" value="Winged helix-like DNA-binding domain superfamily/Winged helix DNA-binding domain"/>
    <property type="match status" value="1"/>
</dbReference>
<evidence type="ECO:0000313" key="9">
    <source>
        <dbReference type="Proteomes" id="UP000254958"/>
    </source>
</evidence>
<evidence type="ECO:0000256" key="4">
    <source>
        <dbReference type="ARBA" id="ARBA00023163"/>
    </source>
</evidence>
<dbReference type="EMBL" id="QQAW01000009">
    <property type="protein sequence ID" value="RDI36605.1"/>
    <property type="molecule type" value="Genomic_DNA"/>
</dbReference>
<comment type="similarity">
    <text evidence="1">Belongs to the sigma-70 factor family. ECF subfamily.</text>
</comment>
<dbReference type="SUPFAM" id="SSF88946">
    <property type="entry name" value="Sigma2 domain of RNA polymerase sigma factors"/>
    <property type="match status" value="1"/>
</dbReference>
<dbReference type="InterPro" id="IPR039425">
    <property type="entry name" value="RNA_pol_sigma-70-like"/>
</dbReference>
<proteinExistence type="inferred from homology"/>
<evidence type="ECO:0000256" key="3">
    <source>
        <dbReference type="ARBA" id="ARBA00023082"/>
    </source>
</evidence>
<organism evidence="8 9">
    <name type="scientific">Gluconacetobacter liquefaciens</name>
    <name type="common">Acetobacter liquefaciens</name>
    <dbReference type="NCBI Taxonomy" id="89584"/>
    <lineage>
        <taxon>Bacteria</taxon>
        <taxon>Pseudomonadati</taxon>
        <taxon>Pseudomonadota</taxon>
        <taxon>Alphaproteobacteria</taxon>
        <taxon>Acetobacterales</taxon>
        <taxon>Acetobacteraceae</taxon>
        <taxon>Gluconacetobacter</taxon>
    </lineage>
</organism>
<keyword evidence="9" id="KW-1185">Reference proteome</keyword>
<feature type="domain" description="RNA polymerase sigma factor 70 region 4 type 2" evidence="6">
    <location>
        <begin position="96"/>
        <end position="144"/>
    </location>
</feature>
<protein>
    <submittedName>
        <fullName evidence="8">RNA polymerase sigma-70 factor (ECF subfamily)</fullName>
    </submittedName>
    <submittedName>
        <fullName evidence="7">Sigma-70 family RNA polymerase sigma factor</fullName>
    </submittedName>
</protein>
<evidence type="ECO:0000259" key="5">
    <source>
        <dbReference type="Pfam" id="PF04542"/>
    </source>
</evidence>
<evidence type="ECO:0000313" key="10">
    <source>
        <dbReference type="Proteomes" id="UP000562982"/>
    </source>
</evidence>
<gene>
    <name evidence="8" type="ORF">C7453_109123</name>
    <name evidence="7" type="ORF">HLH32_15245</name>
</gene>
<dbReference type="GO" id="GO:0016987">
    <property type="term" value="F:sigma factor activity"/>
    <property type="evidence" value="ECO:0007669"/>
    <property type="project" value="UniProtKB-KW"/>
</dbReference>
<dbReference type="RefSeq" id="WP_170143240.1">
    <property type="nucleotide sequence ID" value="NZ_BJMI01000008.1"/>
</dbReference>
<dbReference type="InterPro" id="IPR036388">
    <property type="entry name" value="WH-like_DNA-bd_sf"/>
</dbReference>
<dbReference type="PANTHER" id="PTHR43133:SF63">
    <property type="entry name" value="RNA POLYMERASE SIGMA FACTOR FECI-RELATED"/>
    <property type="match status" value="1"/>
</dbReference>
<dbReference type="InterPro" id="IPR013249">
    <property type="entry name" value="RNA_pol_sigma70_r4_t2"/>
</dbReference>